<dbReference type="Pfam" id="PF09923">
    <property type="entry name" value="DUF2155"/>
    <property type="match status" value="1"/>
</dbReference>
<dbReference type="EMBL" id="JSWE01000206">
    <property type="protein sequence ID" value="KIE04294.1"/>
    <property type="molecule type" value="Genomic_DNA"/>
</dbReference>
<evidence type="ECO:0000256" key="1">
    <source>
        <dbReference type="SAM" id="SignalP"/>
    </source>
</evidence>
<sequence>MLQILAKFLAFIFIFWNMVFAAENNDSTLIKKIDESIFSALDKESTEEIERQGVRGGFYNTAQINIVDKKMGKMDVVTVNLQKPIMFNDEIAIRVLSCWKENEKKLLPDSKAWIEFYTVSKQNELDKQFSGWIFSNNAGISKYFNEKYEFILSDCVNN</sequence>
<proteinExistence type="predicted"/>
<evidence type="ECO:0008006" key="4">
    <source>
        <dbReference type="Google" id="ProtNLM"/>
    </source>
</evidence>
<keyword evidence="3" id="KW-1185">Reference proteome</keyword>
<keyword evidence="1" id="KW-0732">Signal</keyword>
<dbReference type="OrthoDB" id="9810376at2"/>
<gene>
    <name evidence="2" type="ORF">NF27_IN00350</name>
</gene>
<dbReference type="STRING" id="86105.NF27_IN00350"/>
<comment type="caution">
    <text evidence="2">The sequence shown here is derived from an EMBL/GenBank/DDBJ whole genome shotgun (WGS) entry which is preliminary data.</text>
</comment>
<organism evidence="2 3">
    <name type="scientific">Candidatus Jidaibacter acanthamoebae</name>
    <dbReference type="NCBI Taxonomy" id="86105"/>
    <lineage>
        <taxon>Bacteria</taxon>
        <taxon>Pseudomonadati</taxon>
        <taxon>Pseudomonadota</taxon>
        <taxon>Alphaproteobacteria</taxon>
        <taxon>Rickettsiales</taxon>
        <taxon>Candidatus Midichloriaceae</taxon>
        <taxon>Candidatus Jidaibacter</taxon>
    </lineage>
</organism>
<dbReference type="RefSeq" id="WP_039458881.1">
    <property type="nucleotide sequence ID" value="NZ_JSWE01000206.1"/>
</dbReference>
<name>A0A0C1QFF7_9RICK</name>
<reference evidence="2 3" key="1">
    <citation type="submission" date="2014-11" db="EMBL/GenBank/DDBJ databases">
        <title>A Rickettsiales Symbiont of Amoebae With Ancient Features.</title>
        <authorList>
            <person name="Schulz F."/>
            <person name="Martijn J."/>
            <person name="Wascher F."/>
            <person name="Kostanjsek R."/>
            <person name="Ettema T.J."/>
            <person name="Horn M."/>
        </authorList>
    </citation>
    <scope>NUCLEOTIDE SEQUENCE [LARGE SCALE GENOMIC DNA]</scope>
    <source>
        <strain evidence="2 3">UWC36</strain>
    </source>
</reference>
<protein>
    <recommendedName>
        <fullName evidence="4">DUF2155 domain-containing protein</fullName>
    </recommendedName>
</protein>
<evidence type="ECO:0000313" key="3">
    <source>
        <dbReference type="Proteomes" id="UP000031258"/>
    </source>
</evidence>
<dbReference type="InterPro" id="IPR019225">
    <property type="entry name" value="DUF2155"/>
</dbReference>
<dbReference type="AlphaFoldDB" id="A0A0C1QFF7"/>
<dbReference type="Proteomes" id="UP000031258">
    <property type="component" value="Unassembled WGS sequence"/>
</dbReference>
<feature type="signal peptide" evidence="1">
    <location>
        <begin position="1"/>
        <end position="21"/>
    </location>
</feature>
<evidence type="ECO:0000313" key="2">
    <source>
        <dbReference type="EMBL" id="KIE04294.1"/>
    </source>
</evidence>
<accession>A0A0C1QFF7</accession>
<feature type="chain" id="PRO_5002155210" description="DUF2155 domain-containing protein" evidence="1">
    <location>
        <begin position="22"/>
        <end position="158"/>
    </location>
</feature>